<name>A0A3B1E7N0_9GAMM</name>
<keyword evidence="1" id="KW-0966">Cell projection</keyword>
<protein>
    <submittedName>
        <fullName evidence="1">Flagellar FliJ protein</fullName>
    </submittedName>
</protein>
<evidence type="ECO:0000313" key="1">
    <source>
        <dbReference type="EMBL" id="VAX76267.1"/>
    </source>
</evidence>
<dbReference type="STRING" id="1921549.GCA_900128825_00049"/>
<keyword evidence="1" id="KW-0282">Flagellum</keyword>
<reference evidence="2" key="1">
    <citation type="submission" date="2018-09" db="EMBL/GenBank/DDBJ databases">
        <authorList>
            <person name="Manzano-Marin A."/>
            <person name="Manzano-Marin A."/>
        </authorList>
    </citation>
    <scope>NUCLEOTIDE SEQUENCE [LARGE SCALE GENOMIC DNA]</scope>
    <source>
        <strain evidence="2">BuCistrobi</strain>
    </source>
</reference>
<dbReference type="Proteomes" id="UP000271849">
    <property type="component" value="Chromosome"/>
</dbReference>
<sequence>MTYIYYEKKIELDIKKNLTSLNFYKNKKKKIQEYLLKIKRYIKKYIFLLYKKYLYGIKKYIIKVYINFILMLQVAMKKQNFWVTYFKKKIRRKYVIYNRLYSTLEQWKILESRFKYRIKKKRMLTEQREENIMCLNIYNIYLK</sequence>
<accession>A0A3B1E7N0</accession>
<proteinExistence type="predicted"/>
<keyword evidence="1" id="KW-0969">Cilium</keyword>
<gene>
    <name evidence="1" type="primary">fliJ</name>
    <name evidence="1" type="ORF">BUCINSTRO3249_0049</name>
</gene>
<organism evidence="1 2">
    <name type="scientific">Buchnera aphidicola</name>
    <name type="common">Cinara strobi</name>
    <dbReference type="NCBI Taxonomy" id="1921549"/>
    <lineage>
        <taxon>Bacteria</taxon>
        <taxon>Pseudomonadati</taxon>
        <taxon>Pseudomonadota</taxon>
        <taxon>Gammaproteobacteria</taxon>
        <taxon>Enterobacterales</taxon>
        <taxon>Erwiniaceae</taxon>
        <taxon>Buchnera</taxon>
    </lineage>
</organism>
<evidence type="ECO:0000313" key="2">
    <source>
        <dbReference type="Proteomes" id="UP000271849"/>
    </source>
</evidence>
<dbReference type="EMBL" id="LR025085">
    <property type="protein sequence ID" value="VAX76267.1"/>
    <property type="molecule type" value="Genomic_DNA"/>
</dbReference>
<dbReference type="AlphaFoldDB" id="A0A3B1E7N0"/>